<gene>
    <name evidence="1" type="ORF">SCHPADRAFT_906934</name>
</gene>
<dbReference type="EMBL" id="KQ086027">
    <property type="protein sequence ID" value="KLO10432.1"/>
    <property type="molecule type" value="Genomic_DNA"/>
</dbReference>
<dbReference type="GO" id="GO:0009187">
    <property type="term" value="P:cyclic nucleotide metabolic process"/>
    <property type="evidence" value="ECO:0007669"/>
    <property type="project" value="TreeGrafter"/>
</dbReference>
<dbReference type="InterPro" id="IPR012386">
    <property type="entry name" value="Cyclic-nucl_3Pdiesterase"/>
</dbReference>
<dbReference type="Pfam" id="PF07823">
    <property type="entry name" value="CPDase"/>
    <property type="match status" value="1"/>
</dbReference>
<proteinExistence type="predicted"/>
<name>A0A0H2RFW1_9AGAM</name>
<dbReference type="GO" id="GO:0004113">
    <property type="term" value="F:2',3'-cyclic-nucleotide 3'-phosphodiesterase activity"/>
    <property type="evidence" value="ECO:0007669"/>
    <property type="project" value="TreeGrafter"/>
</dbReference>
<evidence type="ECO:0000313" key="1">
    <source>
        <dbReference type="EMBL" id="KLO10432.1"/>
    </source>
</evidence>
<reference evidence="1 2" key="1">
    <citation type="submission" date="2015-04" db="EMBL/GenBank/DDBJ databases">
        <title>Complete genome sequence of Schizopora paradoxa KUC8140, a cosmopolitan wood degrader in East Asia.</title>
        <authorList>
            <consortium name="DOE Joint Genome Institute"/>
            <person name="Min B."/>
            <person name="Park H."/>
            <person name="Jang Y."/>
            <person name="Kim J.-J."/>
            <person name="Kim K.H."/>
            <person name="Pangilinan J."/>
            <person name="Lipzen A."/>
            <person name="Riley R."/>
            <person name="Grigoriev I.V."/>
            <person name="Spatafora J.W."/>
            <person name="Choi I.-G."/>
        </authorList>
    </citation>
    <scope>NUCLEOTIDE SEQUENCE [LARGE SCALE GENOMIC DNA]</scope>
    <source>
        <strain evidence="1 2">KUC8140</strain>
    </source>
</reference>
<keyword evidence="2" id="KW-1185">Reference proteome</keyword>
<dbReference type="SUPFAM" id="SSF55144">
    <property type="entry name" value="LigT-like"/>
    <property type="match status" value="1"/>
</dbReference>
<organism evidence="1 2">
    <name type="scientific">Schizopora paradoxa</name>
    <dbReference type="NCBI Taxonomy" id="27342"/>
    <lineage>
        <taxon>Eukaryota</taxon>
        <taxon>Fungi</taxon>
        <taxon>Dikarya</taxon>
        <taxon>Basidiomycota</taxon>
        <taxon>Agaricomycotina</taxon>
        <taxon>Agaricomycetes</taxon>
        <taxon>Hymenochaetales</taxon>
        <taxon>Schizoporaceae</taxon>
        <taxon>Schizopora</taxon>
    </lineage>
</organism>
<dbReference type="InParanoid" id="A0A0H2RFW1"/>
<dbReference type="OrthoDB" id="514292at2759"/>
<dbReference type="STRING" id="27342.A0A0H2RFW1"/>
<dbReference type="InterPro" id="IPR009097">
    <property type="entry name" value="Cyclic_Pdiesterase"/>
</dbReference>
<protein>
    <submittedName>
        <fullName evidence="1">LigT-like protein</fullName>
    </submittedName>
</protein>
<evidence type="ECO:0000313" key="2">
    <source>
        <dbReference type="Proteomes" id="UP000053477"/>
    </source>
</evidence>
<sequence length="198" mass="22034">MGLALWIVPPASVRDKLKAIMDNPPLEPEIEPPLPLFEPHITLASVPVSVTEAKLKDVIRDIQGTFRVDFESVEAQQTYFRSAIVHIRKTAELENLLASIKTAIPVDVKAPYYPHMSLFYIDDVRAADRQLVIDRLFQSGHLVPCSGSTGLAINFAPEDGSKPDALHGFDADAIWVVLCDGPVNDWRVLYKQNLHPKT</sequence>
<dbReference type="PANTHER" id="PTHR28141:SF1">
    <property type="entry name" value="2',3'-CYCLIC-NUCLEOTIDE 3'-PHOSPHODIESTERASE"/>
    <property type="match status" value="1"/>
</dbReference>
<dbReference type="Gene3D" id="3.90.1140.10">
    <property type="entry name" value="Cyclic phosphodiesterase"/>
    <property type="match status" value="1"/>
</dbReference>
<accession>A0A0H2RFW1</accession>
<dbReference type="AlphaFoldDB" id="A0A0H2RFW1"/>
<dbReference type="PANTHER" id="PTHR28141">
    <property type="entry name" value="2',3'-CYCLIC-NUCLEOTIDE 3'-PHOSPHODIESTERASE"/>
    <property type="match status" value="1"/>
</dbReference>
<dbReference type="Proteomes" id="UP000053477">
    <property type="component" value="Unassembled WGS sequence"/>
</dbReference>